<evidence type="ECO:0000256" key="5">
    <source>
        <dbReference type="ARBA" id="ARBA00022602"/>
    </source>
</evidence>
<dbReference type="Gene3D" id="1.25.40.120">
    <property type="entry name" value="Protein prenylyltransferase"/>
    <property type="match status" value="1"/>
</dbReference>
<dbReference type="EC" id="2.5.1.58" evidence="4"/>
<keyword evidence="7" id="KW-0677">Repeat</keyword>
<gene>
    <name evidence="14" type="ORF">g.24981</name>
</gene>
<evidence type="ECO:0000256" key="8">
    <source>
        <dbReference type="ARBA" id="ARBA00022842"/>
    </source>
</evidence>
<proteinExistence type="inferred from homology"/>
<evidence type="ECO:0000256" key="4">
    <source>
        <dbReference type="ARBA" id="ARBA00012702"/>
    </source>
</evidence>
<accession>A0A1B6CU45</accession>
<dbReference type="PANTHER" id="PTHR11129">
    <property type="entry name" value="PROTEIN FARNESYLTRANSFERASE ALPHA SUBUNIT/RAB GERANYLGERANYL TRANSFERASE ALPHA SUBUNIT"/>
    <property type="match status" value="1"/>
</dbReference>
<dbReference type="GO" id="GO:0005965">
    <property type="term" value="C:protein farnesyltransferase complex"/>
    <property type="evidence" value="ECO:0007669"/>
    <property type="project" value="TreeGrafter"/>
</dbReference>
<keyword evidence="6" id="KW-0808">Transferase</keyword>
<dbReference type="PROSITE" id="PS51147">
    <property type="entry name" value="PFTA"/>
    <property type="match status" value="5"/>
</dbReference>
<evidence type="ECO:0000256" key="1">
    <source>
        <dbReference type="ARBA" id="ARBA00001946"/>
    </source>
</evidence>
<comment type="similarity">
    <text evidence="2">Belongs to the protein prenyltransferase subunit alpha family.</text>
</comment>
<dbReference type="GO" id="GO:0005953">
    <property type="term" value="C:CAAX-protein geranylgeranyltransferase complex"/>
    <property type="evidence" value="ECO:0007669"/>
    <property type="project" value="TreeGrafter"/>
</dbReference>
<organism evidence="14">
    <name type="scientific">Clastoptera arizonana</name>
    <name type="common">Arizona spittle bug</name>
    <dbReference type="NCBI Taxonomy" id="38151"/>
    <lineage>
        <taxon>Eukaryota</taxon>
        <taxon>Metazoa</taxon>
        <taxon>Ecdysozoa</taxon>
        <taxon>Arthropoda</taxon>
        <taxon>Hexapoda</taxon>
        <taxon>Insecta</taxon>
        <taxon>Pterygota</taxon>
        <taxon>Neoptera</taxon>
        <taxon>Paraneoptera</taxon>
        <taxon>Hemiptera</taxon>
        <taxon>Auchenorrhyncha</taxon>
        <taxon>Cercopoidea</taxon>
        <taxon>Clastopteridae</taxon>
        <taxon>Clastoptera</taxon>
    </lineage>
</organism>
<dbReference type="EMBL" id="GEDC01020545">
    <property type="protein sequence ID" value="JAS16753.1"/>
    <property type="molecule type" value="Transcribed_RNA"/>
</dbReference>
<evidence type="ECO:0000256" key="13">
    <source>
        <dbReference type="ARBA" id="ARBA00043219"/>
    </source>
</evidence>
<evidence type="ECO:0000256" key="7">
    <source>
        <dbReference type="ARBA" id="ARBA00022737"/>
    </source>
</evidence>
<reference evidence="14" key="1">
    <citation type="submission" date="2015-12" db="EMBL/GenBank/DDBJ databases">
        <title>De novo transcriptome assembly of four potential Pierce s Disease insect vectors from Arizona vineyards.</title>
        <authorList>
            <person name="Tassone E.E."/>
        </authorList>
    </citation>
    <scope>NUCLEOTIDE SEQUENCE</scope>
</reference>
<dbReference type="EC" id="2.5.1.59" evidence="3"/>
<evidence type="ECO:0000256" key="6">
    <source>
        <dbReference type="ARBA" id="ARBA00022679"/>
    </source>
</evidence>
<protein>
    <recommendedName>
        <fullName evidence="9">Protein farnesyltransferase/geranylgeranyltransferase type-1 subunit alpha</fullName>
        <ecNumber evidence="4">2.5.1.58</ecNumber>
        <ecNumber evidence="3">2.5.1.59</ecNumber>
    </recommendedName>
    <alternativeName>
        <fullName evidence="12">CAAX farnesyltransferase subunit alpha</fullName>
    </alternativeName>
    <alternativeName>
        <fullName evidence="11">FTase-alpha</fullName>
    </alternativeName>
    <alternativeName>
        <fullName evidence="10">Ras proteins prenyltransferase subunit alpha</fullName>
    </alternativeName>
    <alternativeName>
        <fullName evidence="13">Type I protein geranyl-geranyltransferase subunit alpha</fullName>
    </alternativeName>
</protein>
<dbReference type="GO" id="GO:0004662">
    <property type="term" value="F:CAAX-protein geranylgeranyltransferase activity"/>
    <property type="evidence" value="ECO:0007669"/>
    <property type="project" value="UniProtKB-EC"/>
</dbReference>
<dbReference type="InterPro" id="IPR002088">
    <property type="entry name" value="Prenyl_trans_a"/>
</dbReference>
<dbReference type="PANTHER" id="PTHR11129:SF1">
    <property type="entry name" value="PROTEIN FARNESYLTRANSFERASE_GERANYLGERANYLTRANSFERASE TYPE-1 SUBUNIT ALPHA"/>
    <property type="match status" value="1"/>
</dbReference>
<sequence>MHLVQDVFDYFRAILKSGEKSVRALKLTQDAVSLNPANYTVWQYRREILQAINSDLKAELAYVKTVIDEHPKNYQVWHHRRVVVEWLNDPEDELNITAEVLEIDAKNYHAWQHRQWVVHTFGLFENELDYVTKLLNEDVRNNSAWNQRYFVLSNISNFTANLIEKEIVYTISKIISVTKNESSWNYLRGLLLHSEHGLNHPITIKFCEELYDSGHRSPYLLAFLVDHAEEMIEKGDINKIKFLNLSLKLCKELGEEHDTIRQEYWKYLAKRIKESAQE</sequence>
<dbReference type="Pfam" id="PF01239">
    <property type="entry name" value="PPTA"/>
    <property type="match status" value="5"/>
</dbReference>
<dbReference type="AlphaFoldDB" id="A0A1B6CU45"/>
<evidence type="ECO:0000256" key="12">
    <source>
        <dbReference type="ARBA" id="ARBA00043086"/>
    </source>
</evidence>
<comment type="cofactor">
    <cofactor evidence="1">
        <name>Mg(2+)</name>
        <dbReference type="ChEBI" id="CHEBI:18420"/>
    </cofactor>
</comment>
<evidence type="ECO:0000256" key="9">
    <source>
        <dbReference type="ARBA" id="ARBA00040965"/>
    </source>
</evidence>
<evidence type="ECO:0000256" key="11">
    <source>
        <dbReference type="ARBA" id="ARBA00042436"/>
    </source>
</evidence>
<evidence type="ECO:0000256" key="10">
    <source>
        <dbReference type="ARBA" id="ARBA00041392"/>
    </source>
</evidence>
<keyword evidence="8" id="KW-0460">Magnesium</keyword>
<dbReference type="GO" id="GO:0004660">
    <property type="term" value="F:protein farnesyltransferase activity"/>
    <property type="evidence" value="ECO:0007669"/>
    <property type="project" value="UniProtKB-EC"/>
</dbReference>
<evidence type="ECO:0000256" key="2">
    <source>
        <dbReference type="ARBA" id="ARBA00006734"/>
    </source>
</evidence>
<evidence type="ECO:0000256" key="3">
    <source>
        <dbReference type="ARBA" id="ARBA00012700"/>
    </source>
</evidence>
<name>A0A1B6CU45_9HEMI</name>
<dbReference type="SUPFAM" id="SSF48439">
    <property type="entry name" value="Protein prenylyltransferase"/>
    <property type="match status" value="1"/>
</dbReference>
<evidence type="ECO:0000313" key="14">
    <source>
        <dbReference type="EMBL" id="JAS16753.1"/>
    </source>
</evidence>
<keyword evidence="5" id="KW-0637">Prenyltransferase</keyword>